<gene>
    <name evidence="2" type="ORF">EMEDMD4_120020</name>
</gene>
<evidence type="ECO:0000256" key="1">
    <source>
        <dbReference type="SAM" id="MobiDB-lite"/>
    </source>
</evidence>
<accession>A0A508WVM0</accession>
<proteinExistence type="predicted"/>
<evidence type="ECO:0000313" key="2">
    <source>
        <dbReference type="EMBL" id="VTZ59719.1"/>
    </source>
</evidence>
<organism evidence="2">
    <name type="scientific">Sinorhizobium medicae</name>
    <dbReference type="NCBI Taxonomy" id="110321"/>
    <lineage>
        <taxon>Bacteria</taxon>
        <taxon>Pseudomonadati</taxon>
        <taxon>Pseudomonadota</taxon>
        <taxon>Alphaproteobacteria</taxon>
        <taxon>Hyphomicrobiales</taxon>
        <taxon>Rhizobiaceae</taxon>
        <taxon>Sinorhizobium/Ensifer group</taxon>
        <taxon>Sinorhizobium</taxon>
    </lineage>
</organism>
<dbReference type="EMBL" id="CABFNB010000024">
    <property type="protein sequence ID" value="VTZ59719.1"/>
    <property type="molecule type" value="Genomic_DNA"/>
</dbReference>
<feature type="region of interest" description="Disordered" evidence="1">
    <location>
        <begin position="52"/>
        <end position="73"/>
    </location>
</feature>
<reference evidence="2" key="1">
    <citation type="submission" date="2019-06" db="EMBL/GenBank/DDBJ databases">
        <authorList>
            <person name="Le Quere A."/>
            <person name="Colella S."/>
        </authorList>
    </citation>
    <scope>NUCLEOTIDE SEQUENCE</scope>
    <source>
        <strain evidence="2">EmedicaeMD41</strain>
    </source>
</reference>
<dbReference type="AlphaFoldDB" id="A0A508WVM0"/>
<sequence>MPGRNPASHIPGRFDFQGSEAAFVNLPIAPGKEKGRGQWHKKEEVLAKIARTAKSATANSSTSSSLSTASPRW</sequence>
<dbReference type="Proteomes" id="UP000507954">
    <property type="component" value="Unassembled WGS sequence"/>
</dbReference>
<name>A0A508WVM0_9HYPH</name>
<protein>
    <submittedName>
        <fullName evidence="2">Uncharacterized protein</fullName>
    </submittedName>
</protein>